<dbReference type="KEGG" id="cmag:CBW24_14330"/>
<keyword evidence="2" id="KW-1185">Reference proteome</keyword>
<reference evidence="1 2" key="1">
    <citation type="submission" date="2017-05" db="EMBL/GenBank/DDBJ databases">
        <title>Comparative genomic and metabolic analysis of manganese-oxidizing mechanisms in Celeribater manganoxidans DY25T: its adaption to the environment of polymetallic nodule.</title>
        <authorList>
            <person name="Wang X."/>
        </authorList>
    </citation>
    <scope>NUCLEOTIDE SEQUENCE [LARGE SCALE GENOMIC DNA]</scope>
    <source>
        <strain evidence="1 2">DY25</strain>
    </source>
</reference>
<gene>
    <name evidence="1" type="ORF">CBW24_14330</name>
</gene>
<dbReference type="EMBL" id="CP021404">
    <property type="protein sequence ID" value="ATI43064.1"/>
    <property type="molecule type" value="Genomic_DNA"/>
</dbReference>
<protein>
    <recommendedName>
        <fullName evidence="3">PepSY domain-containing protein</fullName>
    </recommendedName>
</protein>
<dbReference type="RefSeq" id="WP_097373966.1">
    <property type="nucleotide sequence ID" value="NZ_CP021404.1"/>
</dbReference>
<evidence type="ECO:0000313" key="2">
    <source>
        <dbReference type="Proteomes" id="UP000219050"/>
    </source>
</evidence>
<evidence type="ECO:0000313" key="1">
    <source>
        <dbReference type="EMBL" id="ATI43064.1"/>
    </source>
</evidence>
<dbReference type="Gene3D" id="3.10.450.40">
    <property type="match status" value="1"/>
</dbReference>
<evidence type="ECO:0008006" key="3">
    <source>
        <dbReference type="Google" id="ProtNLM"/>
    </source>
</evidence>
<proteinExistence type="predicted"/>
<sequence>MTEDEARVIATRAIGRWGTDGSYTVTDAEMKVIEVQPGAPVDQRPEGFAPQRDVLVWEVRLSDGRMRADIAIDDASGDIVRVLKSR</sequence>
<dbReference type="Proteomes" id="UP000219050">
    <property type="component" value="Chromosome"/>
</dbReference>
<accession>A0A291M2D8</accession>
<dbReference type="AlphaFoldDB" id="A0A291M2D8"/>
<name>A0A291M2D8_9RHOB</name>
<organism evidence="1 2">
    <name type="scientific">Pacificitalea manganoxidans</name>
    <dbReference type="NCBI Taxonomy" id="1411902"/>
    <lineage>
        <taxon>Bacteria</taxon>
        <taxon>Pseudomonadati</taxon>
        <taxon>Pseudomonadota</taxon>
        <taxon>Alphaproteobacteria</taxon>
        <taxon>Rhodobacterales</taxon>
        <taxon>Paracoccaceae</taxon>
        <taxon>Pacificitalea</taxon>
    </lineage>
</organism>